<keyword evidence="1" id="KW-0175">Coiled coil</keyword>
<sequence length="495" mass="55801">MQQEIQSLQTQLELSNRRALEAESGKQDLVQVVGSARAQSLRAQSELEEERNASEKLRSRVACLDGELASARKQLQSIRQEASSQAVASARQRTEDLEGRLAKSESLRQAAERQLSTSKLRAMEARQAAETATSELNGLKAVLEETRLSNSQRISDLEKQVGAETASARRAQEELMALAVEIESVRSQMGAAVSRFEEEQAKWKEDREQTRQELLDEKEQRRNAESQLQQELRQAKLERLDAVQQLQALQQQLRPSEAEELRSHSARRVTPSERERLGPTKAPEDAADAGKAESKAPEVQDLNGEASKASTNSQEEPSKLDLTVEATDVRKAPSMDAADFERRMNEKARLRTELADLRRDLEQAGFTSKDIKADKDVAQLNEAIRRVDADGFESYKSWAKKNGLWLATTRKESYTQFRRTKTKRKKGLLTHEHTSNTQHSKSAKARRAERKKIIVAKRKQLKAQRRKQAELTPLDDVPLESSGMEEPVEDPAPYS</sequence>
<dbReference type="EMBL" id="CAJNDS010000780">
    <property type="protein sequence ID" value="CAE7233510.1"/>
    <property type="molecule type" value="Genomic_DNA"/>
</dbReference>
<evidence type="ECO:0000313" key="4">
    <source>
        <dbReference type="Proteomes" id="UP000604046"/>
    </source>
</evidence>
<evidence type="ECO:0000256" key="1">
    <source>
        <dbReference type="SAM" id="Coils"/>
    </source>
</evidence>
<name>A0A812L017_9DINO</name>
<accession>A0A812L017</accession>
<comment type="caution">
    <text evidence="3">The sequence shown here is derived from an EMBL/GenBank/DDBJ whole genome shotgun (WGS) entry which is preliminary data.</text>
</comment>
<keyword evidence="4" id="KW-1185">Reference proteome</keyword>
<feature type="compositionally biased region" description="Basic residues" evidence="2">
    <location>
        <begin position="418"/>
        <end position="428"/>
    </location>
</feature>
<proteinExistence type="predicted"/>
<dbReference type="AlphaFoldDB" id="A0A812L017"/>
<feature type="region of interest" description="Disordered" evidence="2">
    <location>
        <begin position="199"/>
        <end position="230"/>
    </location>
</feature>
<dbReference type="Proteomes" id="UP000604046">
    <property type="component" value="Unassembled WGS sequence"/>
</dbReference>
<feature type="compositionally biased region" description="Basic residues" evidence="2">
    <location>
        <begin position="441"/>
        <end position="466"/>
    </location>
</feature>
<protein>
    <submittedName>
        <fullName evidence="3">Uncharacterized protein</fullName>
    </submittedName>
</protein>
<feature type="region of interest" description="Disordered" evidence="2">
    <location>
        <begin position="415"/>
        <end position="495"/>
    </location>
</feature>
<organism evidence="3 4">
    <name type="scientific">Symbiodinium natans</name>
    <dbReference type="NCBI Taxonomy" id="878477"/>
    <lineage>
        <taxon>Eukaryota</taxon>
        <taxon>Sar</taxon>
        <taxon>Alveolata</taxon>
        <taxon>Dinophyceae</taxon>
        <taxon>Suessiales</taxon>
        <taxon>Symbiodiniaceae</taxon>
        <taxon>Symbiodinium</taxon>
    </lineage>
</organism>
<evidence type="ECO:0000256" key="2">
    <source>
        <dbReference type="SAM" id="MobiDB-lite"/>
    </source>
</evidence>
<feature type="compositionally biased region" description="Basic and acidic residues" evidence="2">
    <location>
        <begin position="270"/>
        <end position="298"/>
    </location>
</feature>
<evidence type="ECO:0000313" key="3">
    <source>
        <dbReference type="EMBL" id="CAE7233510.1"/>
    </source>
</evidence>
<feature type="coiled-coil region" evidence="1">
    <location>
        <begin position="40"/>
        <end position="128"/>
    </location>
</feature>
<gene>
    <name evidence="3" type="ORF">SNAT2548_LOCUS9765</name>
</gene>
<reference evidence="3" key="1">
    <citation type="submission" date="2021-02" db="EMBL/GenBank/DDBJ databases">
        <authorList>
            <person name="Dougan E. K."/>
            <person name="Rhodes N."/>
            <person name="Thang M."/>
            <person name="Chan C."/>
        </authorList>
    </citation>
    <scope>NUCLEOTIDE SEQUENCE</scope>
</reference>
<feature type="coiled-coil region" evidence="1">
    <location>
        <begin position="340"/>
        <end position="367"/>
    </location>
</feature>
<feature type="compositionally biased region" description="Basic and acidic residues" evidence="2">
    <location>
        <begin position="199"/>
        <end position="224"/>
    </location>
</feature>
<feature type="region of interest" description="Disordered" evidence="2">
    <location>
        <begin position="248"/>
        <end position="322"/>
    </location>
</feature>